<feature type="non-terminal residue" evidence="1">
    <location>
        <position position="1"/>
    </location>
</feature>
<feature type="non-terminal residue" evidence="1">
    <location>
        <position position="245"/>
    </location>
</feature>
<sequence length="245" mass="27787">LRHRVWSNLLQYALPDSRWNYDIASFIPDFRGSSSAIDRLVELPCYQYASTLFVEPDNCLEELRFRALRDGKMVLVSTYGLRRGFVLLDPRRIGEAQLEIASLLDGMERPGIGQHVTWSQIQEADIHLDLCVTGAAAVTLDGMRFGKGHGWFDLQWGMFVDRKMVEPSTPVAVVVHGCQIVETGPTTAKFQLKEWDTPCDLIITPDEVIESKCRAKPDCGILWEKLKRDMLETLPPLQELKGIQL</sequence>
<comment type="caution">
    <text evidence="1">The sequence shown here is derived from an EMBL/GenBank/DDBJ whole genome shotgun (WGS) entry which is preliminary data.</text>
</comment>
<protein>
    <submittedName>
        <fullName evidence="1">5-formyltetrahydrofolate cyclo-ligase</fullName>
    </submittedName>
</protein>
<keyword evidence="2" id="KW-1185">Reference proteome</keyword>
<dbReference type="EMBL" id="MU003494">
    <property type="protein sequence ID" value="KAF2476753.1"/>
    <property type="molecule type" value="Genomic_DNA"/>
</dbReference>
<gene>
    <name evidence="1" type="ORF">BDR25DRAFT_160347</name>
</gene>
<dbReference type="Proteomes" id="UP000799755">
    <property type="component" value="Unassembled WGS sequence"/>
</dbReference>
<proteinExistence type="predicted"/>
<organism evidence="1 2">
    <name type="scientific">Lindgomyces ingoldianus</name>
    <dbReference type="NCBI Taxonomy" id="673940"/>
    <lineage>
        <taxon>Eukaryota</taxon>
        <taxon>Fungi</taxon>
        <taxon>Dikarya</taxon>
        <taxon>Ascomycota</taxon>
        <taxon>Pezizomycotina</taxon>
        <taxon>Dothideomycetes</taxon>
        <taxon>Pleosporomycetidae</taxon>
        <taxon>Pleosporales</taxon>
        <taxon>Lindgomycetaceae</taxon>
        <taxon>Lindgomyces</taxon>
    </lineage>
</organism>
<name>A0ACB6RDC6_9PLEO</name>
<evidence type="ECO:0000313" key="2">
    <source>
        <dbReference type="Proteomes" id="UP000799755"/>
    </source>
</evidence>
<evidence type="ECO:0000313" key="1">
    <source>
        <dbReference type="EMBL" id="KAF2476753.1"/>
    </source>
</evidence>
<reference evidence="1" key="1">
    <citation type="journal article" date="2020" name="Stud. Mycol.">
        <title>101 Dothideomycetes genomes: a test case for predicting lifestyles and emergence of pathogens.</title>
        <authorList>
            <person name="Haridas S."/>
            <person name="Albert R."/>
            <person name="Binder M."/>
            <person name="Bloem J."/>
            <person name="Labutti K."/>
            <person name="Salamov A."/>
            <person name="Andreopoulos B."/>
            <person name="Baker S."/>
            <person name="Barry K."/>
            <person name="Bills G."/>
            <person name="Bluhm B."/>
            <person name="Cannon C."/>
            <person name="Castanera R."/>
            <person name="Culley D."/>
            <person name="Daum C."/>
            <person name="Ezra D."/>
            <person name="Gonzalez J."/>
            <person name="Henrissat B."/>
            <person name="Kuo A."/>
            <person name="Liang C."/>
            <person name="Lipzen A."/>
            <person name="Lutzoni F."/>
            <person name="Magnuson J."/>
            <person name="Mondo S."/>
            <person name="Nolan M."/>
            <person name="Ohm R."/>
            <person name="Pangilinan J."/>
            <person name="Park H.-J."/>
            <person name="Ramirez L."/>
            <person name="Alfaro M."/>
            <person name="Sun H."/>
            <person name="Tritt A."/>
            <person name="Yoshinaga Y."/>
            <person name="Zwiers L.-H."/>
            <person name="Turgeon B."/>
            <person name="Goodwin S."/>
            <person name="Spatafora J."/>
            <person name="Crous P."/>
            <person name="Grigoriev I."/>
        </authorList>
    </citation>
    <scope>NUCLEOTIDE SEQUENCE</scope>
    <source>
        <strain evidence="1">ATCC 200398</strain>
    </source>
</reference>
<accession>A0ACB6RDC6</accession>